<keyword evidence="3" id="KW-1185">Reference proteome</keyword>
<protein>
    <recommendedName>
        <fullName evidence="1">ABM domain-containing protein</fullName>
    </recommendedName>
</protein>
<accession>F6D7N8</accession>
<feature type="domain" description="ABM" evidence="1">
    <location>
        <begin position="19"/>
        <end position="71"/>
    </location>
</feature>
<gene>
    <name evidence="2" type="ordered locus">MSWAN_0069</name>
</gene>
<evidence type="ECO:0000313" key="2">
    <source>
        <dbReference type="EMBL" id="AEG17117.1"/>
    </source>
</evidence>
<dbReference type="Pfam" id="PF03992">
    <property type="entry name" value="ABM"/>
    <property type="match status" value="1"/>
</dbReference>
<dbReference type="STRING" id="868131.MSWAN_0069"/>
<dbReference type="EMBL" id="CP002772">
    <property type="protein sequence ID" value="AEG17117.1"/>
    <property type="molecule type" value="Genomic_DNA"/>
</dbReference>
<dbReference type="OrthoDB" id="71090at2157"/>
<dbReference type="GeneID" id="10667546"/>
<dbReference type="SUPFAM" id="SSF54909">
    <property type="entry name" value="Dimeric alpha+beta barrel"/>
    <property type="match status" value="1"/>
</dbReference>
<dbReference type="InterPro" id="IPR007138">
    <property type="entry name" value="ABM_dom"/>
</dbReference>
<reference evidence="2 3" key="1">
    <citation type="journal article" date="2014" name="Int. J. Syst. Evol. Microbiol.">
        <title>Methanobacterium paludis sp. nov. and a novel strain of Methanobacterium lacus isolated from northern peatlands.</title>
        <authorList>
            <person name="Cadillo-Quiroz H."/>
            <person name="Brauer S.L."/>
            <person name="Goodson N."/>
            <person name="Yavitt J.B."/>
            <person name="Zinder S.H."/>
        </authorList>
    </citation>
    <scope>NUCLEOTIDE SEQUENCE [LARGE SCALE GENOMIC DNA]</scope>
    <source>
        <strain evidence="3">DSM 25820 / JCM 18151 / SWAN1</strain>
    </source>
</reference>
<sequence>MVHVLGQLKLESYTKWKTFFDERSATRKESGSKEAHLFRNLDDQNEVMILFEWDNIENARKYMESDNLRKYLQNAGAQIINITYLDEQETTV</sequence>
<dbReference type="Proteomes" id="UP000009231">
    <property type="component" value="Chromosome"/>
</dbReference>
<evidence type="ECO:0000313" key="3">
    <source>
        <dbReference type="Proteomes" id="UP000009231"/>
    </source>
</evidence>
<dbReference type="eggNOG" id="arCOG05403">
    <property type="taxonomic scope" value="Archaea"/>
</dbReference>
<dbReference type="AlphaFoldDB" id="F6D7N8"/>
<dbReference type="HOGENOM" id="CLU_168032_1_0_2"/>
<proteinExistence type="predicted"/>
<dbReference type="Gene3D" id="3.30.70.100">
    <property type="match status" value="1"/>
</dbReference>
<organism evidence="2 3">
    <name type="scientific">Methanobacterium paludis (strain DSM 25820 / JCM 18151 / SWAN1)</name>
    <dbReference type="NCBI Taxonomy" id="868131"/>
    <lineage>
        <taxon>Archaea</taxon>
        <taxon>Methanobacteriati</taxon>
        <taxon>Methanobacteriota</taxon>
        <taxon>Methanomada group</taxon>
        <taxon>Methanobacteria</taxon>
        <taxon>Methanobacteriales</taxon>
        <taxon>Methanobacteriaceae</taxon>
        <taxon>Methanobacterium</taxon>
    </lineage>
</organism>
<evidence type="ECO:0000259" key="1">
    <source>
        <dbReference type="Pfam" id="PF03992"/>
    </source>
</evidence>
<dbReference type="InterPro" id="IPR011008">
    <property type="entry name" value="Dimeric_a/b-barrel"/>
</dbReference>
<dbReference type="RefSeq" id="WP_013824619.1">
    <property type="nucleotide sequence ID" value="NC_015574.1"/>
</dbReference>
<name>F6D7N8_METPW</name>
<dbReference type="KEGG" id="mew:MSWAN_0069"/>